<dbReference type="EMBL" id="WTYC01000015">
    <property type="protein sequence ID" value="MXO49650.1"/>
    <property type="molecule type" value="Genomic_DNA"/>
</dbReference>
<accession>A0A844XV14</accession>
<protein>
    <submittedName>
        <fullName evidence="3">Uncharacterized protein</fullName>
    </submittedName>
</protein>
<feature type="region of interest" description="Disordered" evidence="1">
    <location>
        <begin position="54"/>
        <end position="111"/>
    </location>
</feature>
<gene>
    <name evidence="3" type="ORF">GRI69_15470</name>
</gene>
<keyword evidence="2" id="KW-0472">Membrane</keyword>
<proteinExistence type="predicted"/>
<keyword evidence="4" id="KW-1185">Reference proteome</keyword>
<feature type="transmembrane region" description="Helical" evidence="2">
    <location>
        <begin position="17"/>
        <end position="40"/>
    </location>
</feature>
<evidence type="ECO:0000256" key="2">
    <source>
        <dbReference type="SAM" id="Phobius"/>
    </source>
</evidence>
<feature type="compositionally biased region" description="Polar residues" evidence="1">
    <location>
        <begin position="86"/>
        <end position="111"/>
    </location>
</feature>
<keyword evidence="2" id="KW-1133">Transmembrane helix</keyword>
<evidence type="ECO:0000313" key="4">
    <source>
        <dbReference type="Proteomes" id="UP000448199"/>
    </source>
</evidence>
<reference evidence="3 4" key="1">
    <citation type="submission" date="2019-12" db="EMBL/GenBank/DDBJ databases">
        <title>Genomic-based taxomic classification of the family Erythrobacteraceae.</title>
        <authorList>
            <person name="Xu L."/>
        </authorList>
    </citation>
    <scope>NUCLEOTIDE SEQUENCE [LARGE SCALE GENOMIC DNA]</scope>
    <source>
        <strain evidence="3 4">DSM 17792</strain>
    </source>
</reference>
<dbReference type="Proteomes" id="UP000448199">
    <property type="component" value="Unassembled WGS sequence"/>
</dbReference>
<name>A0A844XV14_9SPHN</name>
<dbReference type="AlphaFoldDB" id="A0A844XV14"/>
<organism evidence="3 4">
    <name type="scientific">Qipengyuania vulgaris</name>
    <dbReference type="NCBI Taxonomy" id="291985"/>
    <lineage>
        <taxon>Bacteria</taxon>
        <taxon>Pseudomonadati</taxon>
        <taxon>Pseudomonadota</taxon>
        <taxon>Alphaproteobacteria</taxon>
        <taxon>Sphingomonadales</taxon>
        <taxon>Erythrobacteraceae</taxon>
        <taxon>Qipengyuania</taxon>
    </lineage>
</organism>
<evidence type="ECO:0000313" key="3">
    <source>
        <dbReference type="EMBL" id="MXO49650.1"/>
    </source>
</evidence>
<keyword evidence="2" id="KW-0812">Transmembrane</keyword>
<evidence type="ECO:0000256" key="1">
    <source>
        <dbReference type="SAM" id="MobiDB-lite"/>
    </source>
</evidence>
<dbReference type="RefSeq" id="WP_160729068.1">
    <property type="nucleotide sequence ID" value="NZ_WTYC01000015.1"/>
</dbReference>
<sequence length="196" mass="21791">MASEKTRLDTQQNTDRFLGWVLVALLFCFVAYLVGVYVFWPQEEQELVVHEPLPQDPPKPAKPFIWGTLPVSKPGPSSDKGERQLGGQSPKDSAQAEQRSTPQKLPGTSSEAAPYAFFAGPELEKVKGETVRALKSGDTQIWKTDDQRGYVLVSTPRHDGDRECRQVSYSLFEGPLQSLSPASQWCREGRGQWSPG</sequence>
<comment type="caution">
    <text evidence="3">The sequence shown here is derived from an EMBL/GenBank/DDBJ whole genome shotgun (WGS) entry which is preliminary data.</text>
</comment>
<dbReference type="OrthoDB" id="7411259at2"/>